<protein>
    <recommendedName>
        <fullName evidence="4">Glycosyltransferase 2-like domain-containing protein</fullName>
    </recommendedName>
</protein>
<dbReference type="Gene3D" id="3.90.550.10">
    <property type="entry name" value="Spore Coat Polysaccharide Biosynthesis Protein SpsA, Chain A"/>
    <property type="match status" value="1"/>
</dbReference>
<keyword evidence="3" id="KW-1133">Transmembrane helix</keyword>
<gene>
    <name evidence="5" type="ORF">LCGC14_0570820</name>
</gene>
<keyword evidence="2" id="KW-0808">Transferase</keyword>
<keyword evidence="1" id="KW-0328">Glycosyltransferase</keyword>
<dbReference type="InterPro" id="IPR029044">
    <property type="entry name" value="Nucleotide-diphossugar_trans"/>
</dbReference>
<dbReference type="AlphaFoldDB" id="A0A0F9RJ84"/>
<dbReference type="GO" id="GO:0016757">
    <property type="term" value="F:glycosyltransferase activity"/>
    <property type="evidence" value="ECO:0007669"/>
    <property type="project" value="UniProtKB-KW"/>
</dbReference>
<accession>A0A0F9RJ84</accession>
<proteinExistence type="predicted"/>
<dbReference type="CDD" id="cd00761">
    <property type="entry name" value="Glyco_tranf_GTA_type"/>
    <property type="match status" value="1"/>
</dbReference>
<evidence type="ECO:0000256" key="2">
    <source>
        <dbReference type="ARBA" id="ARBA00022679"/>
    </source>
</evidence>
<evidence type="ECO:0000256" key="3">
    <source>
        <dbReference type="SAM" id="Phobius"/>
    </source>
</evidence>
<evidence type="ECO:0000259" key="4">
    <source>
        <dbReference type="Pfam" id="PF00535"/>
    </source>
</evidence>
<dbReference type="Pfam" id="PF00535">
    <property type="entry name" value="Glycos_transf_2"/>
    <property type="match status" value="1"/>
</dbReference>
<dbReference type="PANTHER" id="PTHR22916">
    <property type="entry name" value="GLYCOSYLTRANSFERASE"/>
    <property type="match status" value="1"/>
</dbReference>
<keyword evidence="3" id="KW-0472">Membrane</keyword>
<evidence type="ECO:0000313" key="5">
    <source>
        <dbReference type="EMBL" id="KKN56570.1"/>
    </source>
</evidence>
<reference evidence="5" key="1">
    <citation type="journal article" date="2015" name="Nature">
        <title>Complex archaea that bridge the gap between prokaryotes and eukaryotes.</title>
        <authorList>
            <person name="Spang A."/>
            <person name="Saw J.H."/>
            <person name="Jorgensen S.L."/>
            <person name="Zaremba-Niedzwiedzka K."/>
            <person name="Martijn J."/>
            <person name="Lind A.E."/>
            <person name="van Eijk R."/>
            <person name="Schleper C."/>
            <person name="Guy L."/>
            <person name="Ettema T.J."/>
        </authorList>
    </citation>
    <scope>NUCLEOTIDE SEQUENCE</scope>
</reference>
<keyword evidence="3" id="KW-0812">Transmembrane</keyword>
<comment type="caution">
    <text evidence="5">The sequence shown here is derived from an EMBL/GenBank/DDBJ whole genome shotgun (WGS) entry which is preliminary data.</text>
</comment>
<feature type="transmembrane region" description="Helical" evidence="3">
    <location>
        <begin position="297"/>
        <end position="318"/>
    </location>
</feature>
<organism evidence="5">
    <name type="scientific">marine sediment metagenome</name>
    <dbReference type="NCBI Taxonomy" id="412755"/>
    <lineage>
        <taxon>unclassified sequences</taxon>
        <taxon>metagenomes</taxon>
        <taxon>ecological metagenomes</taxon>
    </lineage>
</organism>
<dbReference type="PANTHER" id="PTHR22916:SF51">
    <property type="entry name" value="GLYCOSYLTRANSFERASE EPSH-RELATED"/>
    <property type="match status" value="1"/>
</dbReference>
<dbReference type="EMBL" id="LAZR01000838">
    <property type="protein sequence ID" value="KKN56570.1"/>
    <property type="molecule type" value="Genomic_DNA"/>
</dbReference>
<dbReference type="SUPFAM" id="SSF53448">
    <property type="entry name" value="Nucleotide-diphospho-sugar transferases"/>
    <property type="match status" value="1"/>
</dbReference>
<name>A0A0F9RJ84_9ZZZZ</name>
<evidence type="ECO:0000256" key="1">
    <source>
        <dbReference type="ARBA" id="ARBA00022676"/>
    </source>
</evidence>
<dbReference type="InterPro" id="IPR001173">
    <property type="entry name" value="Glyco_trans_2-like"/>
</dbReference>
<sequence length="328" mass="37526">MSKISIIVPVYNKSEFIKSCLESILAQTHKDFELIVINDGSTDNSGEIIEALAAIDDRLIVISQINAGVSAARNAGLEIASGDFIGFVDADDFIEKDMYALLLKNIYKQNADISICGVTRILPNTAEVLTGITKFEVYNQDQALTKFFGGKILLSSYEKLFRKDLFNDLRYRTSISLYEDALYNFKALMRAKKIVFDSSLKYKYVIRDNSESMSSFGPKYLDITFVSKEILNLTKVHLKNHLEEAKSFDFNTNMFVLNLIILNNDKIQYNLITSNLKKYNTFYKKARGIKNRYRKGYALFLISPKLYALVLKTYAFLIKSEHNQRKSK</sequence>
<feature type="domain" description="Glycosyltransferase 2-like" evidence="4">
    <location>
        <begin position="5"/>
        <end position="168"/>
    </location>
</feature>